<dbReference type="AlphaFoldDB" id="A0A0M3IPJ2"/>
<accession>A0A0M3IPJ2</accession>
<evidence type="ECO:0000313" key="2">
    <source>
        <dbReference type="WBParaSite" id="ALUE_0002067001-mRNA-1"/>
    </source>
</evidence>
<evidence type="ECO:0000313" key="1">
    <source>
        <dbReference type="Proteomes" id="UP000036681"/>
    </source>
</evidence>
<sequence>MHEVLVNDRSHHCAKILTSSLNGTCYIIRGQLKQNVKRIFCMRSMIVSLNIGNAKYERKRENSSPFSPEPKSARRFFRIRELSTYDFSN</sequence>
<keyword evidence="1" id="KW-1185">Reference proteome</keyword>
<organism evidence="1 2">
    <name type="scientific">Ascaris lumbricoides</name>
    <name type="common">Giant roundworm</name>
    <dbReference type="NCBI Taxonomy" id="6252"/>
    <lineage>
        <taxon>Eukaryota</taxon>
        <taxon>Metazoa</taxon>
        <taxon>Ecdysozoa</taxon>
        <taxon>Nematoda</taxon>
        <taxon>Chromadorea</taxon>
        <taxon>Rhabditida</taxon>
        <taxon>Spirurina</taxon>
        <taxon>Ascaridomorpha</taxon>
        <taxon>Ascaridoidea</taxon>
        <taxon>Ascarididae</taxon>
        <taxon>Ascaris</taxon>
    </lineage>
</organism>
<dbReference type="WBParaSite" id="ALUE_0002067001-mRNA-1">
    <property type="protein sequence ID" value="ALUE_0002067001-mRNA-1"/>
    <property type="gene ID" value="ALUE_0002067001"/>
</dbReference>
<proteinExistence type="predicted"/>
<reference evidence="2" key="1">
    <citation type="submission" date="2017-02" db="UniProtKB">
        <authorList>
            <consortium name="WormBaseParasite"/>
        </authorList>
    </citation>
    <scope>IDENTIFICATION</scope>
</reference>
<dbReference type="Proteomes" id="UP000036681">
    <property type="component" value="Unplaced"/>
</dbReference>
<name>A0A0M3IPJ2_ASCLU</name>
<protein>
    <submittedName>
        <fullName evidence="2">Uncharacterized protein</fullName>
    </submittedName>
</protein>